<dbReference type="Gene3D" id="2.60.120.260">
    <property type="entry name" value="Galactose-binding domain-like"/>
    <property type="match status" value="2"/>
</dbReference>
<evidence type="ECO:0000259" key="4">
    <source>
        <dbReference type="Pfam" id="PF05592"/>
    </source>
</evidence>
<evidence type="ECO:0000259" key="5">
    <source>
        <dbReference type="Pfam" id="PF08531"/>
    </source>
</evidence>
<dbReference type="AlphaFoldDB" id="A0A072NWU0"/>
<feature type="domain" description="Alpha-L-rhamnosidase C-terminal" evidence="7">
    <location>
        <begin position="761"/>
        <end position="834"/>
    </location>
</feature>
<evidence type="ECO:0000313" key="9">
    <source>
        <dbReference type="Proteomes" id="UP000027920"/>
    </source>
</evidence>
<dbReference type="InterPro" id="IPR013783">
    <property type="entry name" value="Ig-like_fold"/>
</dbReference>
<organism evidence="8 9">
    <name type="scientific">Exophiala aquamarina CBS 119918</name>
    <dbReference type="NCBI Taxonomy" id="1182545"/>
    <lineage>
        <taxon>Eukaryota</taxon>
        <taxon>Fungi</taxon>
        <taxon>Dikarya</taxon>
        <taxon>Ascomycota</taxon>
        <taxon>Pezizomycotina</taxon>
        <taxon>Eurotiomycetes</taxon>
        <taxon>Chaetothyriomycetidae</taxon>
        <taxon>Chaetothyriales</taxon>
        <taxon>Herpotrichiellaceae</taxon>
        <taxon>Exophiala</taxon>
    </lineage>
</organism>
<gene>
    <name evidence="8" type="ORF">A1O9_11544</name>
</gene>
<dbReference type="Gene3D" id="2.60.40.10">
    <property type="entry name" value="Immunoglobulins"/>
    <property type="match status" value="1"/>
</dbReference>
<dbReference type="InterPro" id="IPR035398">
    <property type="entry name" value="Bac_rhamnosid_C"/>
</dbReference>
<dbReference type="HOGENOM" id="CLU_002926_0_0_1"/>
<evidence type="ECO:0000259" key="6">
    <source>
        <dbReference type="Pfam" id="PF17389"/>
    </source>
</evidence>
<proteinExistence type="predicted"/>
<dbReference type="PANTHER" id="PTHR33307">
    <property type="entry name" value="ALPHA-RHAMNOSIDASE (EUROFUNG)"/>
    <property type="match status" value="1"/>
</dbReference>
<dbReference type="GeneID" id="25286442"/>
<dbReference type="GO" id="GO:0030596">
    <property type="term" value="F:alpha-L-rhamnosidase activity"/>
    <property type="evidence" value="ECO:0007669"/>
    <property type="project" value="UniProtKB-EC"/>
</dbReference>
<feature type="domain" description="Alpha-L-rhamnosidase six-hairpin glycosidase" evidence="6">
    <location>
        <begin position="414"/>
        <end position="759"/>
    </location>
</feature>
<feature type="domain" description="Bacterial alpha-L-rhamnosidase N-terminal" evidence="5">
    <location>
        <begin position="155"/>
        <end position="306"/>
    </location>
</feature>
<dbReference type="EC" id="3.2.1.40" evidence="2"/>
<dbReference type="GO" id="GO:0005975">
    <property type="term" value="P:carbohydrate metabolic process"/>
    <property type="evidence" value="ECO:0007669"/>
    <property type="project" value="InterPro"/>
</dbReference>
<keyword evidence="9" id="KW-1185">Reference proteome</keyword>
<dbReference type="Pfam" id="PF25788">
    <property type="entry name" value="Ig_Rha78A_N"/>
    <property type="match status" value="1"/>
</dbReference>
<evidence type="ECO:0000256" key="3">
    <source>
        <dbReference type="ARBA" id="ARBA00022801"/>
    </source>
</evidence>
<name>A0A072NWU0_9EURO</name>
<dbReference type="Pfam" id="PF17389">
    <property type="entry name" value="Bac_rhamnosid6H"/>
    <property type="match status" value="1"/>
</dbReference>
<dbReference type="PANTHER" id="PTHR33307:SF6">
    <property type="entry name" value="ALPHA-RHAMNOSIDASE (EUROFUNG)-RELATED"/>
    <property type="match status" value="1"/>
</dbReference>
<dbReference type="STRING" id="1182545.A0A072NWU0"/>
<dbReference type="InterPro" id="IPR013737">
    <property type="entry name" value="Bac_rhamnosid_N"/>
</dbReference>
<comment type="catalytic activity">
    <reaction evidence="1">
        <text>Hydrolysis of terminal non-reducing alpha-L-rhamnose residues in alpha-L-rhamnosides.</text>
        <dbReference type="EC" id="3.2.1.40"/>
    </reaction>
</comment>
<accession>A0A072NWU0</accession>
<dbReference type="SUPFAM" id="SSF48208">
    <property type="entry name" value="Six-hairpin glycosidases"/>
    <property type="match status" value="1"/>
</dbReference>
<dbReference type="InterPro" id="IPR012341">
    <property type="entry name" value="6hp_glycosidase-like_sf"/>
</dbReference>
<dbReference type="Proteomes" id="UP000027920">
    <property type="component" value="Unassembled WGS sequence"/>
</dbReference>
<feature type="domain" description="Alpha-L-rhamnosidase concanavalin-like" evidence="4">
    <location>
        <begin position="316"/>
        <end position="409"/>
    </location>
</feature>
<sequence length="863" mass="96501">MTSPTVTNPTFEHHHNGLGLGRPDPRISWRFETESSTAPSWVQIRYEAEVKFSETETYSRTVESSESILVPWPFRNLRSRELASVRVRVLGRSTSIQFEGWSDWSASSSVEAALLDPAEFKANFIAAAERIGPHGPLQPLCFRREFILPEIPQGNARLYITAFGVFHAWINGVRLSDEEMAPGWTNYRSRLNYRIWDVTSLAAGNNEIHIEAAEGWYAGRLGFKGGRRFHYGDEIAVMAQLQIGDWTLLTDESWTCGPIPVTMSEIYDGEVHDFSESSIHDKPVKILSRPSVKLVAAEAPPVRVTETKPAVAVFKSTSGKTIIDFGQNLVGKLAVRNLELQGQVTFMHAEVMEHGELGSRPLREAKCVDTVKGNGIFSWTPKFTFHGFRYVQIDGWEPQLENISALVMHTDMKRRGFFHCSNSSVNQLHRNVIWSMRGNFLSVPTDCPQRDERLGWTGDLQVFCRTASFLYDTIGMVGEWLQDVASEQKNGVPPVVVPNVAPPNWQDFPQAVWDDVTVLAPDVLYEFSGDKDLLERQFDSMLSWLEQGVDRVEGLWNPDRWQLADWLDPVAPPEEPAYGRTDSVLVADAYLVHVTEVFAKLCAAMEKDAEATKYAKDAILLKEKFQHRYVTPAGLLVGNTQTGVALALHYNLFPPDKIPMAKKSLDRSVRSAGFRIATGFAGTPVICHALTKVGLSSLAYRMLLEKKCPSWMYPITMGATTIWERWDSMLPTGDINPGQMTSFNHYALGAVADWLHTTVGGISPLEPGWRRVRISPIPGGNIRWADISFDGPYGLVRCSWNIQLQTLSITVPPNTSAVVSIEGQEIELGSGDHNFAFSTEAVSWPPEPFVASYKPRPEDDIAV</sequence>
<dbReference type="InterPro" id="IPR008928">
    <property type="entry name" value="6-hairpin_glycosidase_sf"/>
</dbReference>
<dbReference type="OrthoDB" id="10036721at2759"/>
<dbReference type="VEuPathDB" id="FungiDB:A1O9_11544"/>
<protein>
    <recommendedName>
        <fullName evidence="2">alpha-L-rhamnosidase</fullName>
        <ecNumber evidence="2">3.2.1.40</ecNumber>
    </recommendedName>
</protein>
<reference evidence="8 9" key="1">
    <citation type="submission" date="2013-03" db="EMBL/GenBank/DDBJ databases">
        <title>The Genome Sequence of Exophiala aquamarina CBS 119918.</title>
        <authorList>
            <consortium name="The Broad Institute Genomics Platform"/>
            <person name="Cuomo C."/>
            <person name="de Hoog S."/>
            <person name="Gorbushina A."/>
            <person name="Walker B."/>
            <person name="Young S.K."/>
            <person name="Zeng Q."/>
            <person name="Gargeya S."/>
            <person name="Fitzgerald M."/>
            <person name="Haas B."/>
            <person name="Abouelleil A."/>
            <person name="Allen A.W."/>
            <person name="Alvarado L."/>
            <person name="Arachchi H.M."/>
            <person name="Berlin A.M."/>
            <person name="Chapman S.B."/>
            <person name="Gainer-Dewar J."/>
            <person name="Goldberg J."/>
            <person name="Griggs A."/>
            <person name="Gujja S."/>
            <person name="Hansen M."/>
            <person name="Howarth C."/>
            <person name="Imamovic A."/>
            <person name="Ireland A."/>
            <person name="Larimer J."/>
            <person name="McCowan C."/>
            <person name="Murphy C."/>
            <person name="Pearson M."/>
            <person name="Poon T.W."/>
            <person name="Priest M."/>
            <person name="Roberts A."/>
            <person name="Saif S."/>
            <person name="Shea T."/>
            <person name="Sisk P."/>
            <person name="Sykes S."/>
            <person name="Wortman J."/>
            <person name="Nusbaum C."/>
            <person name="Birren B."/>
        </authorList>
    </citation>
    <scope>NUCLEOTIDE SEQUENCE [LARGE SCALE GENOMIC DNA]</scope>
    <source>
        <strain evidence="8 9">CBS 119918</strain>
    </source>
</reference>
<dbReference type="InterPro" id="IPR016007">
    <property type="entry name" value="Alpha_rhamnosid"/>
</dbReference>
<dbReference type="Pfam" id="PF17390">
    <property type="entry name" value="Bac_rhamnosid_C"/>
    <property type="match status" value="1"/>
</dbReference>
<dbReference type="Gene3D" id="2.60.420.10">
    <property type="entry name" value="Maltose phosphorylase, domain 3"/>
    <property type="match status" value="1"/>
</dbReference>
<comment type="caution">
    <text evidence="8">The sequence shown here is derived from an EMBL/GenBank/DDBJ whole genome shotgun (WGS) entry which is preliminary data.</text>
</comment>
<evidence type="ECO:0000313" key="8">
    <source>
        <dbReference type="EMBL" id="KEF52304.1"/>
    </source>
</evidence>
<dbReference type="Gene3D" id="1.50.10.10">
    <property type="match status" value="1"/>
</dbReference>
<dbReference type="RefSeq" id="XP_013254894.1">
    <property type="nucleotide sequence ID" value="XM_013399440.1"/>
</dbReference>
<dbReference type="InterPro" id="IPR035396">
    <property type="entry name" value="Bac_rhamnosid6H"/>
</dbReference>
<dbReference type="EMBL" id="AMGV01000018">
    <property type="protein sequence ID" value="KEF52304.1"/>
    <property type="molecule type" value="Genomic_DNA"/>
</dbReference>
<dbReference type="Pfam" id="PF08531">
    <property type="entry name" value="Bac_rhamnosid_N"/>
    <property type="match status" value="1"/>
</dbReference>
<evidence type="ECO:0000259" key="7">
    <source>
        <dbReference type="Pfam" id="PF17390"/>
    </source>
</evidence>
<evidence type="ECO:0000256" key="1">
    <source>
        <dbReference type="ARBA" id="ARBA00001445"/>
    </source>
</evidence>
<evidence type="ECO:0000256" key="2">
    <source>
        <dbReference type="ARBA" id="ARBA00012652"/>
    </source>
</evidence>
<dbReference type="Pfam" id="PF05592">
    <property type="entry name" value="Bac_rhamnosid"/>
    <property type="match status" value="1"/>
</dbReference>
<keyword evidence="3" id="KW-0378">Hydrolase</keyword>
<dbReference type="InterPro" id="IPR008902">
    <property type="entry name" value="Rhamnosid_concanavalin"/>
</dbReference>